<organism evidence="1 2">
    <name type="scientific">Colletotrichum gloeosporioides (strain Cg-14)</name>
    <name type="common">Anthracnose fungus</name>
    <name type="synonym">Glomerella cingulata</name>
    <dbReference type="NCBI Taxonomy" id="1237896"/>
    <lineage>
        <taxon>Eukaryota</taxon>
        <taxon>Fungi</taxon>
        <taxon>Dikarya</taxon>
        <taxon>Ascomycota</taxon>
        <taxon>Pezizomycotina</taxon>
        <taxon>Sordariomycetes</taxon>
        <taxon>Hypocreomycetidae</taxon>
        <taxon>Glomerellales</taxon>
        <taxon>Glomerellaceae</taxon>
        <taxon>Colletotrichum</taxon>
        <taxon>Colletotrichum gloeosporioides species complex</taxon>
    </lineage>
</organism>
<dbReference type="AlphaFoldDB" id="T0L3W6"/>
<comment type="caution">
    <text evidence="1">The sequence shown here is derived from an EMBL/GenBank/DDBJ whole genome shotgun (WGS) entry which is preliminary data.</text>
</comment>
<name>T0L3W6_COLGC</name>
<reference evidence="2" key="1">
    <citation type="journal article" date="2013" name="Mol. Plant Microbe Interact.">
        <title>Global aspects of pacC regulation of pathogenicity genes in Colletotrichum gloeosporioides as revealed by transcriptome analysis.</title>
        <authorList>
            <person name="Alkan N."/>
            <person name="Meng X."/>
            <person name="Friedlander G."/>
            <person name="Reuveni E."/>
            <person name="Sukno S."/>
            <person name="Sherman A."/>
            <person name="Thon M."/>
            <person name="Fluhr R."/>
            <person name="Prusky D."/>
        </authorList>
    </citation>
    <scope>NUCLEOTIDE SEQUENCE [LARGE SCALE GENOMIC DNA]</scope>
    <source>
        <strain evidence="2">Cg-14</strain>
    </source>
</reference>
<accession>T0L3W6</accession>
<evidence type="ECO:0000313" key="2">
    <source>
        <dbReference type="Proteomes" id="UP000015530"/>
    </source>
</evidence>
<dbReference type="Proteomes" id="UP000015530">
    <property type="component" value="Unassembled WGS sequence"/>
</dbReference>
<dbReference type="EMBL" id="AMYD01003429">
    <property type="protein sequence ID" value="EQB46341.1"/>
    <property type="molecule type" value="Genomic_DNA"/>
</dbReference>
<evidence type="ECO:0000313" key="1">
    <source>
        <dbReference type="EMBL" id="EQB46341.1"/>
    </source>
</evidence>
<dbReference type="HOGENOM" id="CLU_3207589_0_0_1"/>
<sequence>MNQTVVQLSKGSAHVSEAQKNSWHQWKKSARPLPHSLRWQKNYAI</sequence>
<proteinExistence type="predicted"/>
<protein>
    <submittedName>
        <fullName evidence="1">Uncharacterized protein</fullName>
    </submittedName>
</protein>
<gene>
    <name evidence="1" type="ORF">CGLO_14615</name>
</gene>